<dbReference type="PANTHER" id="PTHR22777">
    <property type="entry name" value="HEMOLYSIN-RELATED"/>
    <property type="match status" value="1"/>
</dbReference>
<evidence type="ECO:0000256" key="6">
    <source>
        <dbReference type="ARBA" id="ARBA00023122"/>
    </source>
</evidence>
<dbReference type="FunFam" id="3.10.580.10:FF:000002">
    <property type="entry name" value="Magnesium/cobalt efflux protein CorC"/>
    <property type="match status" value="1"/>
</dbReference>
<keyword evidence="6 8" id="KW-0129">CBS domain</keyword>
<evidence type="ECO:0000256" key="10">
    <source>
        <dbReference type="SAM" id="Phobius"/>
    </source>
</evidence>
<name>A0A1H3MUU8_9FIRM</name>
<dbReference type="InterPro" id="IPR046342">
    <property type="entry name" value="CBS_dom_sf"/>
</dbReference>
<dbReference type="PROSITE" id="PS51846">
    <property type="entry name" value="CNNM"/>
    <property type="match status" value="1"/>
</dbReference>
<dbReference type="PANTHER" id="PTHR22777:SF17">
    <property type="entry name" value="UPF0053 PROTEIN SLL0260"/>
    <property type="match status" value="1"/>
</dbReference>
<sequence length="435" mass="49820">MLLIKYNNFKSIYKIWECDETLDPEAMWKFIFLILLLFFSAFFSASETALMTLSKIRIKKMLEDNIKGAETIDKLVKNPSKLLSAILIGNNVVNIGASALATSLAIDYYGSTGVGISTGIMTLLVLIFGEITPKSLAAQNSEKVSLRVAKFIHIVTIILNPIILFLTRITNLLIRLMGGKTDRKQPFITEEELRTIVNVSHEEGVLEVEEKDMIYNVFEFGDSKAKDVMTPRTDMVAIEINSSYEEIIHIFKQEQFSRIPIYESTTDNIVGILHVKDLLFLENSKAEFDLKKYMREPYFTYEFKLITELFDEMRTNRIHMVIVLDEYGGTEGLITIEDLIEEIVGDIEDEYDKEVKEIEVIKEDEYLVYGNIKIEDINDMIGTNIESEDFDSIGGFVMGLLGKVPESGETIEHDNIKFIIEYVEKNRIERLRIIT</sequence>
<dbReference type="Pfam" id="PF00571">
    <property type="entry name" value="CBS"/>
    <property type="match status" value="2"/>
</dbReference>
<organism evidence="13 14">
    <name type="scientific">Proteiniborus ethanoligenes</name>
    <dbReference type="NCBI Taxonomy" id="415015"/>
    <lineage>
        <taxon>Bacteria</taxon>
        <taxon>Bacillati</taxon>
        <taxon>Bacillota</taxon>
        <taxon>Clostridia</taxon>
        <taxon>Eubacteriales</taxon>
        <taxon>Proteiniborus</taxon>
    </lineage>
</organism>
<evidence type="ECO:0000313" key="14">
    <source>
        <dbReference type="Proteomes" id="UP000198625"/>
    </source>
</evidence>
<gene>
    <name evidence="13" type="ORF">SAMN05660462_00931</name>
</gene>
<evidence type="ECO:0000256" key="4">
    <source>
        <dbReference type="ARBA" id="ARBA00022737"/>
    </source>
</evidence>
<dbReference type="InterPro" id="IPR044751">
    <property type="entry name" value="Ion_transp-like_CBS"/>
</dbReference>
<evidence type="ECO:0000256" key="5">
    <source>
        <dbReference type="ARBA" id="ARBA00022989"/>
    </source>
</evidence>
<feature type="domain" description="CBS" evidence="11">
    <location>
        <begin position="293"/>
        <end position="350"/>
    </location>
</feature>
<keyword evidence="4" id="KW-0677">Repeat</keyword>
<dbReference type="PROSITE" id="PS51371">
    <property type="entry name" value="CBS"/>
    <property type="match status" value="2"/>
</dbReference>
<dbReference type="InterPro" id="IPR036318">
    <property type="entry name" value="FAD-bd_PCMH-like_sf"/>
</dbReference>
<dbReference type="STRING" id="415015.SAMN05660462_00931"/>
<evidence type="ECO:0000259" key="12">
    <source>
        <dbReference type="PROSITE" id="PS51846"/>
    </source>
</evidence>
<dbReference type="Gene3D" id="3.10.580.10">
    <property type="entry name" value="CBS-domain"/>
    <property type="match status" value="1"/>
</dbReference>
<dbReference type="InterPro" id="IPR016169">
    <property type="entry name" value="FAD-bd_PCMH_sub2"/>
</dbReference>
<dbReference type="SUPFAM" id="SSF54631">
    <property type="entry name" value="CBS-domain pair"/>
    <property type="match status" value="1"/>
</dbReference>
<evidence type="ECO:0000256" key="1">
    <source>
        <dbReference type="ARBA" id="ARBA00004141"/>
    </source>
</evidence>
<reference evidence="14" key="1">
    <citation type="submission" date="2016-10" db="EMBL/GenBank/DDBJ databases">
        <authorList>
            <person name="Varghese N."/>
            <person name="Submissions S."/>
        </authorList>
    </citation>
    <scope>NUCLEOTIDE SEQUENCE [LARGE SCALE GENOMIC DNA]</scope>
    <source>
        <strain evidence="14">DSM 21650</strain>
    </source>
</reference>
<comment type="subcellular location">
    <subcellularLocation>
        <location evidence="1">Membrane</location>
        <topology evidence="1">Multi-pass membrane protein</topology>
    </subcellularLocation>
</comment>
<evidence type="ECO:0000313" key="13">
    <source>
        <dbReference type="EMBL" id="SDY80492.1"/>
    </source>
</evidence>
<dbReference type="SUPFAM" id="SSF56176">
    <property type="entry name" value="FAD-binding/transporter-associated domain-like"/>
    <property type="match status" value="1"/>
</dbReference>
<keyword evidence="7 9" id="KW-0472">Membrane</keyword>
<dbReference type="GO" id="GO:0050660">
    <property type="term" value="F:flavin adenine dinucleotide binding"/>
    <property type="evidence" value="ECO:0007669"/>
    <property type="project" value="InterPro"/>
</dbReference>
<dbReference type="GO" id="GO:0005886">
    <property type="term" value="C:plasma membrane"/>
    <property type="evidence" value="ECO:0007669"/>
    <property type="project" value="TreeGrafter"/>
</dbReference>
<dbReference type="InterPro" id="IPR002550">
    <property type="entry name" value="CNNM"/>
</dbReference>
<feature type="transmembrane region" description="Helical" evidence="10">
    <location>
        <begin position="30"/>
        <end position="53"/>
    </location>
</feature>
<evidence type="ECO:0000256" key="7">
    <source>
        <dbReference type="ARBA" id="ARBA00023136"/>
    </source>
</evidence>
<dbReference type="InterPro" id="IPR000644">
    <property type="entry name" value="CBS_dom"/>
</dbReference>
<dbReference type="SMART" id="SM01091">
    <property type="entry name" value="CorC_HlyC"/>
    <property type="match status" value="1"/>
</dbReference>
<proteinExistence type="inferred from homology"/>
<evidence type="ECO:0000259" key="11">
    <source>
        <dbReference type="PROSITE" id="PS51371"/>
    </source>
</evidence>
<evidence type="ECO:0000256" key="3">
    <source>
        <dbReference type="ARBA" id="ARBA00022692"/>
    </source>
</evidence>
<dbReference type="Proteomes" id="UP000198625">
    <property type="component" value="Unassembled WGS sequence"/>
</dbReference>
<dbReference type="Pfam" id="PF03471">
    <property type="entry name" value="CorC_HlyC"/>
    <property type="match status" value="1"/>
</dbReference>
<evidence type="ECO:0000256" key="9">
    <source>
        <dbReference type="PROSITE-ProRule" id="PRU01193"/>
    </source>
</evidence>
<dbReference type="InterPro" id="IPR005170">
    <property type="entry name" value="Transptr-assoc_dom"/>
</dbReference>
<feature type="domain" description="CBS" evidence="11">
    <location>
        <begin position="229"/>
        <end position="290"/>
    </location>
</feature>
<dbReference type="Pfam" id="PF01595">
    <property type="entry name" value="CNNM"/>
    <property type="match status" value="1"/>
</dbReference>
<dbReference type="Gene3D" id="3.30.465.10">
    <property type="match status" value="1"/>
</dbReference>
<dbReference type="SMART" id="SM00116">
    <property type="entry name" value="CBS"/>
    <property type="match status" value="2"/>
</dbReference>
<accession>A0A1H3MUU8</accession>
<keyword evidence="3 9" id="KW-0812">Transmembrane</keyword>
<dbReference type="AlphaFoldDB" id="A0A1H3MUU8"/>
<dbReference type="CDD" id="cd04590">
    <property type="entry name" value="CBS_pair_CorC_HlyC_assoc"/>
    <property type="match status" value="1"/>
</dbReference>
<feature type="transmembrane region" description="Helical" evidence="10">
    <location>
        <begin position="82"/>
        <end position="102"/>
    </location>
</feature>
<dbReference type="EMBL" id="FNQE01000008">
    <property type="protein sequence ID" value="SDY80492.1"/>
    <property type="molecule type" value="Genomic_DNA"/>
</dbReference>
<keyword evidence="14" id="KW-1185">Reference proteome</keyword>
<keyword evidence="5 9" id="KW-1133">Transmembrane helix</keyword>
<feature type="transmembrane region" description="Helical" evidence="10">
    <location>
        <begin position="108"/>
        <end position="128"/>
    </location>
</feature>
<protein>
    <submittedName>
        <fullName evidence="13">Putative hemolysin</fullName>
    </submittedName>
</protein>
<feature type="domain" description="CNNM transmembrane" evidence="12">
    <location>
        <begin position="22"/>
        <end position="210"/>
    </location>
</feature>
<evidence type="ECO:0000256" key="8">
    <source>
        <dbReference type="PROSITE-ProRule" id="PRU00703"/>
    </source>
</evidence>
<feature type="transmembrane region" description="Helical" evidence="10">
    <location>
        <begin position="148"/>
        <end position="167"/>
    </location>
</feature>
<dbReference type="OrthoDB" id="9798188at2"/>
<comment type="similarity">
    <text evidence="2">Belongs to the UPF0053 family.</text>
</comment>
<evidence type="ECO:0000256" key="2">
    <source>
        <dbReference type="ARBA" id="ARBA00006337"/>
    </source>
</evidence>